<dbReference type="PANTHER" id="PTHR43685">
    <property type="entry name" value="GLYCOSYLTRANSFERASE"/>
    <property type="match status" value="1"/>
</dbReference>
<accession>A0ABU3U4X0</accession>
<evidence type="ECO:0000313" key="4">
    <source>
        <dbReference type="Proteomes" id="UP001268651"/>
    </source>
</evidence>
<dbReference type="Gene3D" id="3.90.550.10">
    <property type="entry name" value="Spore Coat Polysaccharide Biosynthesis Protein SpsA, Chain A"/>
    <property type="match status" value="1"/>
</dbReference>
<gene>
    <name evidence="3" type="ORF">RXV94_04745</name>
</gene>
<comment type="caution">
    <text evidence="3">The sequence shown here is derived from an EMBL/GenBank/DDBJ whole genome shotgun (WGS) entry which is preliminary data.</text>
</comment>
<name>A0ABU3U4X0_9FLAO</name>
<evidence type="ECO:0000313" key="3">
    <source>
        <dbReference type="EMBL" id="MDU8885459.1"/>
    </source>
</evidence>
<dbReference type="EC" id="2.4.-.-" evidence="3"/>
<keyword evidence="3" id="KW-0328">Glycosyltransferase</keyword>
<dbReference type="EMBL" id="JAWHTF010000002">
    <property type="protein sequence ID" value="MDU8885459.1"/>
    <property type="molecule type" value="Genomic_DNA"/>
</dbReference>
<proteinExistence type="predicted"/>
<dbReference type="InterPro" id="IPR050834">
    <property type="entry name" value="Glycosyltransf_2"/>
</dbReference>
<dbReference type="RefSeq" id="WP_316661339.1">
    <property type="nucleotide sequence ID" value="NZ_JAWHTF010000002.1"/>
</dbReference>
<feature type="domain" description="Glycosyltransferase 2-like" evidence="2">
    <location>
        <begin position="153"/>
        <end position="273"/>
    </location>
</feature>
<dbReference type="Proteomes" id="UP001268651">
    <property type="component" value="Unassembled WGS sequence"/>
</dbReference>
<keyword evidence="1" id="KW-0472">Membrane</keyword>
<feature type="transmembrane region" description="Helical" evidence="1">
    <location>
        <begin position="403"/>
        <end position="423"/>
    </location>
</feature>
<keyword evidence="4" id="KW-1185">Reference proteome</keyword>
<dbReference type="Pfam" id="PF00535">
    <property type="entry name" value="Glycos_transf_2"/>
    <property type="match status" value="1"/>
</dbReference>
<reference evidence="3 4" key="1">
    <citation type="submission" date="2023-10" db="EMBL/GenBank/DDBJ databases">
        <title>Marimonas sp. nov. isolated from tidal mud flat.</title>
        <authorList>
            <person name="Jaincy N.J."/>
            <person name="Srinivasan S."/>
            <person name="Lee S.-S."/>
        </authorList>
    </citation>
    <scope>NUCLEOTIDE SEQUENCE [LARGE SCALE GENOMIC DNA]</scope>
    <source>
        <strain evidence="3 4">MJ-SS3</strain>
    </source>
</reference>
<dbReference type="InterPro" id="IPR001173">
    <property type="entry name" value="Glyco_trans_2-like"/>
</dbReference>
<dbReference type="SUPFAM" id="SSF53448">
    <property type="entry name" value="Nucleotide-diphospho-sugar transferases"/>
    <property type="match status" value="1"/>
</dbReference>
<dbReference type="PANTHER" id="PTHR43685:SF2">
    <property type="entry name" value="GLYCOSYLTRANSFERASE 2-LIKE DOMAIN-CONTAINING PROTEIN"/>
    <property type="match status" value="1"/>
</dbReference>
<keyword evidence="1" id="KW-1133">Transmembrane helix</keyword>
<keyword evidence="3" id="KW-0808">Transferase</keyword>
<sequence length="442" mass="52026">MLFNFLTYLQPTHYFSLFRNNNDSIFPIIADLPEHIIEQLESDTHFNSNVATQYDLSWQALQKGYIGSAKTYSSIEGLPIEDNYLFLRKYFHFLWVFYVLVFRILSFKNPVKEFKSWYKTRNTKRSNYVNTPIEHEDWSHFESGLLNEKPKVSVVIPTLNRYLYLKDVFQDLEQQDYKHFEVIVVDQSDDFQVQFYNSFALDIQVTHQQEKALWLARNTAIRKSKADYLLFFDDDSRIDSDWIRNHLKCLDFFNADISSGVSISKVGAKVPDHYSFFRISDQLDTGNVLIKKDVFKTIGLFDRQFEKQRMGDGEFGLRAYLHGYLNVSNPFAKRLHLKVDSGGLRDMGIWDAFRTNKWFAPRPIPSVLYLFRRYYGNASAKRALWRTIPLSIMPYKFKTHKGMILLGIFISFLLTPIVFLQVVKSWRLSSIKLKQGPLIESL</sequence>
<evidence type="ECO:0000259" key="2">
    <source>
        <dbReference type="Pfam" id="PF00535"/>
    </source>
</evidence>
<dbReference type="InterPro" id="IPR029044">
    <property type="entry name" value="Nucleotide-diphossugar_trans"/>
</dbReference>
<organism evidence="3 4">
    <name type="scientific">Gilvirhabdus luticola</name>
    <dbReference type="NCBI Taxonomy" id="3079858"/>
    <lineage>
        <taxon>Bacteria</taxon>
        <taxon>Pseudomonadati</taxon>
        <taxon>Bacteroidota</taxon>
        <taxon>Flavobacteriia</taxon>
        <taxon>Flavobacteriales</taxon>
        <taxon>Flavobacteriaceae</taxon>
        <taxon>Gilvirhabdus</taxon>
    </lineage>
</organism>
<keyword evidence="1" id="KW-0812">Transmembrane</keyword>
<evidence type="ECO:0000256" key="1">
    <source>
        <dbReference type="SAM" id="Phobius"/>
    </source>
</evidence>
<protein>
    <submittedName>
        <fullName evidence="3">Glycosyltransferase family A protein</fullName>
        <ecNumber evidence="3">2.4.-.-</ecNumber>
    </submittedName>
</protein>
<dbReference type="CDD" id="cd00761">
    <property type="entry name" value="Glyco_tranf_GTA_type"/>
    <property type="match status" value="1"/>
</dbReference>
<dbReference type="GO" id="GO:0016757">
    <property type="term" value="F:glycosyltransferase activity"/>
    <property type="evidence" value="ECO:0007669"/>
    <property type="project" value="UniProtKB-KW"/>
</dbReference>
<feature type="transmembrane region" description="Helical" evidence="1">
    <location>
        <begin position="90"/>
        <end position="107"/>
    </location>
</feature>